<dbReference type="Proteomes" id="UP000016702">
    <property type="component" value="Chromosome"/>
</dbReference>
<dbReference type="Gene3D" id="2.180.10.10">
    <property type="entry name" value="RHS repeat-associated core"/>
    <property type="match status" value="1"/>
</dbReference>
<sequence length="507" mass="57296">MFFGNRIGTPPSPDEPLAQLISSEFTYASLPALPQNNPDLNMPEWLLLEKEDIFEGEGEARQLLNSKIRRYLNKVDTPFQHGRVDQQITQINDATTTSDWKYEKVKDGNDQLTWSRSTETFTDHTHTLEKKTATTYSMHNGQVVLEHDANNVFTHYEHDVLGRVIAETASPGTPYATTRATAYKLLDESGRKRTCEETTDSKGVVTRTVFDGSRRPIREEREAKDAVTGVVVKRTVAEFNYDSAGRLVSEIGYDYLPDKDGKPEPRVLKLESKYKYDGWGQQCEEERPDGIKERIDATPLEPGGQLITRWTESPNAPGHRLQQTVSKLNRFSKPVYECRLLEEEVKAPDESTHRVTREAGRTDFTYDGVGRCVSRTESILDPRGGNQIIKRTSKFTYDALGRMTSNQRPDGTTLLRKFAPHSMGESQVNPDLLRRHRPAGDHRNPRHHQPRRATTVCHPVHPAQRQLGQGDPPHLERQRPGAPAGKCMAGQRHAAFANPLARRAKTA</sequence>
<dbReference type="GeneID" id="45525384"/>
<evidence type="ECO:0000313" key="2">
    <source>
        <dbReference type="EMBL" id="BAN55753.1"/>
    </source>
</evidence>
<evidence type="ECO:0000313" key="3">
    <source>
        <dbReference type="Proteomes" id="UP000016702"/>
    </source>
</evidence>
<proteinExistence type="predicted"/>
<protein>
    <recommendedName>
        <fullName evidence="4">YD repeat-containing protein</fullName>
    </recommendedName>
</protein>
<accession>A0ABN5UPK6</accession>
<evidence type="ECO:0000256" key="1">
    <source>
        <dbReference type="SAM" id="MobiDB-lite"/>
    </source>
</evidence>
<gene>
    <name evidence="2" type="ORF">PP4_39000</name>
</gene>
<name>A0ABN5UPK6_PSEPU</name>
<dbReference type="EMBL" id="AP013070">
    <property type="protein sequence ID" value="BAN55753.1"/>
    <property type="molecule type" value="Genomic_DNA"/>
</dbReference>
<feature type="region of interest" description="Disordered" evidence="1">
    <location>
        <begin position="419"/>
        <end position="507"/>
    </location>
</feature>
<organism evidence="2 3">
    <name type="scientific">Pseudomonas putida NBRC 14164</name>
    <dbReference type="NCBI Taxonomy" id="1211579"/>
    <lineage>
        <taxon>Bacteria</taxon>
        <taxon>Pseudomonadati</taxon>
        <taxon>Pseudomonadota</taxon>
        <taxon>Gammaproteobacteria</taxon>
        <taxon>Pseudomonadales</taxon>
        <taxon>Pseudomonadaceae</taxon>
        <taxon>Pseudomonas</taxon>
    </lineage>
</organism>
<reference evidence="2 3" key="1">
    <citation type="journal article" date="2014" name="Genome Announc.">
        <title>The Complete Genome Sequence of Pseudomonas putida NBRC 14164T Confirms High Intraspecies Variation.</title>
        <authorList>
            <person name="Ohji S."/>
            <person name="Yamazoe A."/>
            <person name="Hosoyama A."/>
            <person name="Tsuchikane K."/>
            <person name="Ezaki T."/>
            <person name="Fujita N."/>
        </authorList>
    </citation>
    <scope>NUCLEOTIDE SEQUENCE [LARGE SCALE GENOMIC DNA]</scope>
    <source>
        <strain evidence="2 3">NBRC 14164</strain>
    </source>
</reference>
<evidence type="ECO:0008006" key="4">
    <source>
        <dbReference type="Google" id="ProtNLM"/>
    </source>
</evidence>
<dbReference type="RefSeq" id="WP_016500917.1">
    <property type="nucleotide sequence ID" value="NC_021505.1"/>
</dbReference>
<keyword evidence="3" id="KW-1185">Reference proteome</keyword>